<proteinExistence type="predicted"/>
<dbReference type="RefSeq" id="WP_203670513.1">
    <property type="nucleotide sequence ID" value="NZ_BONP01000001.1"/>
</dbReference>
<dbReference type="EMBL" id="BONP01000001">
    <property type="protein sequence ID" value="GIG38466.1"/>
    <property type="molecule type" value="Genomic_DNA"/>
</dbReference>
<sequence length="353" mass="34978">MSAHRPPTSRHRGLAPAARVLRGATVLLLGTLALGGCGLRLETPPPVEPSPDAVEQVRGRTVADALTLVDAASATAAQGVEEPVRAVLDDVTAFSTRHVEELGGVYDSGLPDPSPSASPAASEAPAADAAGLLALLVDGADRAVIDADEVPDPQLARLVASVAVARDGLADRLAAAAGVPRPEPAPPAATDDGSAPQDTGAVDDGATDAAAPDPAGPAALALAHDEAAWTFTVLAARGADDVRAAMLAAAARHRAASDTWARTAGVVGRPSDPRRAAYALPAGLDDPAVVQGLPRSLEQAVADASATAVAGADAGGRREAVESLRTATSAAAAWGAAPVPFPGMPELATVPVG</sequence>
<dbReference type="InterPro" id="IPR029447">
    <property type="entry name" value="DUF4439"/>
</dbReference>
<feature type="domain" description="DUF4439" evidence="2">
    <location>
        <begin position="220"/>
        <end position="346"/>
    </location>
</feature>
<dbReference type="Proteomes" id="UP000614741">
    <property type="component" value="Unassembled WGS sequence"/>
</dbReference>
<reference evidence="3 4" key="1">
    <citation type="submission" date="2021-01" db="EMBL/GenBank/DDBJ databases">
        <title>Whole genome shotgun sequence of Cellulomonas phragmiteti NBRC 110785.</title>
        <authorList>
            <person name="Komaki H."/>
            <person name="Tamura T."/>
        </authorList>
    </citation>
    <scope>NUCLEOTIDE SEQUENCE [LARGE SCALE GENOMIC DNA]</scope>
    <source>
        <strain evidence="3 4">NBRC 110785</strain>
    </source>
</reference>
<dbReference type="Gene3D" id="1.20.1260.10">
    <property type="match status" value="1"/>
</dbReference>
<dbReference type="Pfam" id="PF14530">
    <property type="entry name" value="DUF4439"/>
    <property type="match status" value="1"/>
</dbReference>
<dbReference type="SUPFAM" id="SSF47240">
    <property type="entry name" value="Ferritin-like"/>
    <property type="match status" value="1"/>
</dbReference>
<organism evidence="3 4">
    <name type="scientific">Cellulomonas phragmiteti</name>
    <dbReference type="NCBI Taxonomy" id="478780"/>
    <lineage>
        <taxon>Bacteria</taxon>
        <taxon>Bacillati</taxon>
        <taxon>Actinomycetota</taxon>
        <taxon>Actinomycetes</taxon>
        <taxon>Micrococcales</taxon>
        <taxon>Cellulomonadaceae</taxon>
        <taxon>Cellulomonas</taxon>
    </lineage>
</organism>
<feature type="compositionally biased region" description="Low complexity" evidence="1">
    <location>
        <begin position="198"/>
        <end position="216"/>
    </location>
</feature>
<keyword evidence="4" id="KW-1185">Reference proteome</keyword>
<name>A0ABQ4DHS4_9CELL</name>
<accession>A0ABQ4DHS4</accession>
<comment type="caution">
    <text evidence="3">The sequence shown here is derived from an EMBL/GenBank/DDBJ whole genome shotgun (WGS) entry which is preliminary data.</text>
</comment>
<evidence type="ECO:0000313" key="4">
    <source>
        <dbReference type="Proteomes" id="UP000614741"/>
    </source>
</evidence>
<dbReference type="InterPro" id="IPR012347">
    <property type="entry name" value="Ferritin-like"/>
</dbReference>
<evidence type="ECO:0000313" key="3">
    <source>
        <dbReference type="EMBL" id="GIG38466.1"/>
    </source>
</evidence>
<gene>
    <name evidence="3" type="ORF">Cph01nite_02280</name>
</gene>
<protein>
    <recommendedName>
        <fullName evidence="2">DUF4439 domain-containing protein</fullName>
    </recommendedName>
</protein>
<dbReference type="InterPro" id="IPR009078">
    <property type="entry name" value="Ferritin-like_SF"/>
</dbReference>
<evidence type="ECO:0000256" key="1">
    <source>
        <dbReference type="SAM" id="MobiDB-lite"/>
    </source>
</evidence>
<evidence type="ECO:0000259" key="2">
    <source>
        <dbReference type="Pfam" id="PF14530"/>
    </source>
</evidence>
<feature type="region of interest" description="Disordered" evidence="1">
    <location>
        <begin position="177"/>
        <end position="216"/>
    </location>
</feature>